<keyword evidence="3" id="KW-0804">Transcription</keyword>
<comment type="caution">
    <text evidence="6">The sequence shown here is derived from an EMBL/GenBank/DDBJ whole genome shotgun (WGS) entry which is preliminary data.</text>
</comment>
<dbReference type="SUPFAM" id="SSF46689">
    <property type="entry name" value="Homeodomain-like"/>
    <property type="match status" value="1"/>
</dbReference>
<evidence type="ECO:0000256" key="3">
    <source>
        <dbReference type="ARBA" id="ARBA00023163"/>
    </source>
</evidence>
<keyword evidence="2 4" id="KW-0238">DNA-binding</keyword>
<accession>A0A543DZM6</accession>
<dbReference type="PANTHER" id="PTHR30055">
    <property type="entry name" value="HTH-TYPE TRANSCRIPTIONAL REGULATOR RUTR"/>
    <property type="match status" value="1"/>
</dbReference>
<dbReference type="PANTHER" id="PTHR30055:SF234">
    <property type="entry name" value="HTH-TYPE TRANSCRIPTIONAL REGULATOR BETI"/>
    <property type="match status" value="1"/>
</dbReference>
<dbReference type="GO" id="GO:0003700">
    <property type="term" value="F:DNA-binding transcription factor activity"/>
    <property type="evidence" value="ECO:0007669"/>
    <property type="project" value="TreeGrafter"/>
</dbReference>
<gene>
    <name evidence="6" type="ORF">FB558_1587</name>
</gene>
<dbReference type="PROSITE" id="PS01081">
    <property type="entry name" value="HTH_TETR_1"/>
    <property type="match status" value="1"/>
</dbReference>
<evidence type="ECO:0000256" key="1">
    <source>
        <dbReference type="ARBA" id="ARBA00023015"/>
    </source>
</evidence>
<dbReference type="InterPro" id="IPR023772">
    <property type="entry name" value="DNA-bd_HTH_TetR-type_CS"/>
</dbReference>
<dbReference type="Gene3D" id="1.10.357.10">
    <property type="entry name" value="Tetracycline Repressor, domain 2"/>
    <property type="match status" value="1"/>
</dbReference>
<reference evidence="6 7" key="1">
    <citation type="submission" date="2019-06" db="EMBL/GenBank/DDBJ databases">
        <title>Sequencing the genomes of 1000 actinobacteria strains.</title>
        <authorList>
            <person name="Klenk H.-P."/>
        </authorList>
    </citation>
    <scope>NUCLEOTIDE SEQUENCE [LARGE SCALE GENOMIC DNA]</scope>
    <source>
        <strain evidence="6 7">DSM 45301</strain>
    </source>
</reference>
<dbReference type="EMBL" id="VFPA01000001">
    <property type="protein sequence ID" value="TQM14811.1"/>
    <property type="molecule type" value="Genomic_DNA"/>
</dbReference>
<dbReference type="PRINTS" id="PR00455">
    <property type="entry name" value="HTHTETR"/>
</dbReference>
<dbReference type="RefSeq" id="WP_211366187.1">
    <property type="nucleotide sequence ID" value="NZ_VFPA01000001.1"/>
</dbReference>
<name>A0A543DZM6_9PSEU</name>
<protein>
    <submittedName>
        <fullName evidence="6">TetR family transcriptional regulator</fullName>
    </submittedName>
</protein>
<evidence type="ECO:0000313" key="6">
    <source>
        <dbReference type="EMBL" id="TQM14811.1"/>
    </source>
</evidence>
<evidence type="ECO:0000313" key="7">
    <source>
        <dbReference type="Proteomes" id="UP000315677"/>
    </source>
</evidence>
<proteinExistence type="predicted"/>
<keyword evidence="1" id="KW-0805">Transcription regulation</keyword>
<sequence>MTARSSGRSAGRQWSTTEQTRVQFLDAARVVFARRGFAEASVSEVVERAGSSVGSLYHHFGGKAELFTALWERYRDEQHAVAAAAVAAARADGVTDPFALFEAGARAYLQATWTNRDLVKLVHDGDTPPGFQKLLRQSGKEWVKDNFRLLGASNSPVNRVLVALLTSFMGDARREIASARSAKEAQQLVDTMMDVLGRMRAVIESELLADLPG</sequence>
<feature type="DNA-binding region" description="H-T-H motif" evidence="4">
    <location>
        <begin position="41"/>
        <end position="60"/>
    </location>
</feature>
<feature type="domain" description="HTH tetR-type" evidence="5">
    <location>
        <begin position="18"/>
        <end position="78"/>
    </location>
</feature>
<dbReference type="GO" id="GO:0000976">
    <property type="term" value="F:transcription cis-regulatory region binding"/>
    <property type="evidence" value="ECO:0007669"/>
    <property type="project" value="TreeGrafter"/>
</dbReference>
<dbReference type="AlphaFoldDB" id="A0A543DZM6"/>
<organism evidence="6 7">
    <name type="scientific">Pseudonocardia kunmingensis</name>
    <dbReference type="NCBI Taxonomy" id="630975"/>
    <lineage>
        <taxon>Bacteria</taxon>
        <taxon>Bacillati</taxon>
        <taxon>Actinomycetota</taxon>
        <taxon>Actinomycetes</taxon>
        <taxon>Pseudonocardiales</taxon>
        <taxon>Pseudonocardiaceae</taxon>
        <taxon>Pseudonocardia</taxon>
    </lineage>
</organism>
<dbReference type="InterPro" id="IPR001647">
    <property type="entry name" value="HTH_TetR"/>
</dbReference>
<dbReference type="InterPro" id="IPR009057">
    <property type="entry name" value="Homeodomain-like_sf"/>
</dbReference>
<evidence type="ECO:0000256" key="2">
    <source>
        <dbReference type="ARBA" id="ARBA00023125"/>
    </source>
</evidence>
<evidence type="ECO:0000259" key="5">
    <source>
        <dbReference type="PROSITE" id="PS50977"/>
    </source>
</evidence>
<dbReference type="Pfam" id="PF00440">
    <property type="entry name" value="TetR_N"/>
    <property type="match status" value="1"/>
</dbReference>
<dbReference type="PROSITE" id="PS50977">
    <property type="entry name" value="HTH_TETR_2"/>
    <property type="match status" value="1"/>
</dbReference>
<keyword evidence="7" id="KW-1185">Reference proteome</keyword>
<evidence type="ECO:0000256" key="4">
    <source>
        <dbReference type="PROSITE-ProRule" id="PRU00335"/>
    </source>
</evidence>
<dbReference type="Proteomes" id="UP000315677">
    <property type="component" value="Unassembled WGS sequence"/>
</dbReference>
<dbReference type="InterPro" id="IPR050109">
    <property type="entry name" value="HTH-type_TetR-like_transc_reg"/>
</dbReference>